<evidence type="ECO:0000313" key="1">
    <source>
        <dbReference type="EMBL" id="TCZ75418.1"/>
    </source>
</evidence>
<protein>
    <submittedName>
        <fullName evidence="1">Uncharacterized protein</fullName>
    </submittedName>
</protein>
<dbReference type="EMBL" id="SKFG01000020">
    <property type="protein sequence ID" value="TCZ75418.1"/>
    <property type="molecule type" value="Genomic_DNA"/>
</dbReference>
<dbReference type="OrthoDB" id="1953990at2"/>
<proteinExistence type="predicted"/>
<sequence>MLLLEDKPETKLDMKDWARINRDKIGKGIHKPRFRKPKKWVIQNRILMAVMIIEDVKLSELAAEMEVSSRTVAAWIYQGVQPTEEYRAFLSFKFGLPQSVLFYDDQMYDRVETITDKKFNKGVLSGTKINRILTGMFAVHNLSSAEFSRIKGIAPATTRKYMHNGAYPDAQYRDIYCQYFGLPEDILFYECL</sequence>
<evidence type="ECO:0000313" key="2">
    <source>
        <dbReference type="Proteomes" id="UP000295418"/>
    </source>
</evidence>
<keyword evidence="2" id="KW-1185">Reference proteome</keyword>
<name>A0A4R4EBW2_9BACL</name>
<gene>
    <name evidence="1" type="ORF">E0485_17615</name>
</gene>
<accession>A0A4R4EBW2</accession>
<dbReference type="AlphaFoldDB" id="A0A4R4EBW2"/>
<dbReference type="Proteomes" id="UP000295418">
    <property type="component" value="Unassembled WGS sequence"/>
</dbReference>
<dbReference type="RefSeq" id="WP_132419383.1">
    <property type="nucleotide sequence ID" value="NZ_SKFG01000020.1"/>
</dbReference>
<organism evidence="1 2">
    <name type="scientific">Paenibacillus albiflavus</name>
    <dbReference type="NCBI Taxonomy" id="2545760"/>
    <lineage>
        <taxon>Bacteria</taxon>
        <taxon>Bacillati</taxon>
        <taxon>Bacillota</taxon>
        <taxon>Bacilli</taxon>
        <taxon>Bacillales</taxon>
        <taxon>Paenibacillaceae</taxon>
        <taxon>Paenibacillus</taxon>
    </lineage>
</organism>
<comment type="caution">
    <text evidence="1">The sequence shown here is derived from an EMBL/GenBank/DDBJ whole genome shotgun (WGS) entry which is preliminary data.</text>
</comment>
<reference evidence="1 2" key="1">
    <citation type="submission" date="2019-03" db="EMBL/GenBank/DDBJ databases">
        <authorList>
            <person name="Kim M.K.M."/>
        </authorList>
    </citation>
    <scope>NUCLEOTIDE SEQUENCE [LARGE SCALE GENOMIC DNA]</scope>
    <source>
        <strain evidence="1 2">18JY21-1</strain>
    </source>
</reference>